<proteinExistence type="predicted"/>
<gene>
    <name evidence="1" type="ORF">L6452_28266</name>
</gene>
<keyword evidence="2" id="KW-1185">Reference proteome</keyword>
<organism evidence="1 2">
    <name type="scientific">Arctium lappa</name>
    <name type="common">Greater burdock</name>
    <name type="synonym">Lappa major</name>
    <dbReference type="NCBI Taxonomy" id="4217"/>
    <lineage>
        <taxon>Eukaryota</taxon>
        <taxon>Viridiplantae</taxon>
        <taxon>Streptophyta</taxon>
        <taxon>Embryophyta</taxon>
        <taxon>Tracheophyta</taxon>
        <taxon>Spermatophyta</taxon>
        <taxon>Magnoliopsida</taxon>
        <taxon>eudicotyledons</taxon>
        <taxon>Gunneridae</taxon>
        <taxon>Pentapetalae</taxon>
        <taxon>asterids</taxon>
        <taxon>campanulids</taxon>
        <taxon>Asterales</taxon>
        <taxon>Asteraceae</taxon>
        <taxon>Carduoideae</taxon>
        <taxon>Cardueae</taxon>
        <taxon>Arctiinae</taxon>
        <taxon>Arctium</taxon>
    </lineage>
</organism>
<reference evidence="2" key="1">
    <citation type="journal article" date="2022" name="Mol. Ecol. Resour.">
        <title>The genomes of chicory, endive, great burdock and yacon provide insights into Asteraceae palaeo-polyploidization history and plant inulin production.</title>
        <authorList>
            <person name="Fan W."/>
            <person name="Wang S."/>
            <person name="Wang H."/>
            <person name="Wang A."/>
            <person name="Jiang F."/>
            <person name="Liu H."/>
            <person name="Zhao H."/>
            <person name="Xu D."/>
            <person name="Zhang Y."/>
        </authorList>
    </citation>
    <scope>NUCLEOTIDE SEQUENCE [LARGE SCALE GENOMIC DNA]</scope>
    <source>
        <strain evidence="2">cv. Niubang</strain>
    </source>
</reference>
<sequence>MRKTSSSNSLLEHTTNTPLFTYPIRAGQVVPYAYQALLNRFKNANVGSVISQSGANQGSGIRIKGSGILSSSNVNGGVAEPAIGKQKSVISIPEPGSPSPLRRECVVNGSMLINIDKADAIMALAGSTGGSWSTSYSNAAIKPTDSETILETGHGGVLKAYARRMTTRAATEPSTEEKLNGKDCKRKKKNRRIWGFFRTELKGALVDAPDMLDHQVFDCPQMSRISGKVARGEENSFLSVRRRPPADQKSAAAAAACHHSALSSPPQTTISILAQRCVPTAAQCCRPKLGLFPSSPWPTSTSSELEVRAYLPDRSKKKKKKPKIKETGTKGIPDRLKKKKKKKKLDGVDGDIIDSILDYSPDISIKLLLLQSISLQLHLEVSTSFMDPEAARTAKESLELVFQMSNILDTGLDRHTLSVLIALCDHGLNPEALAAVVKEFRKDPPSTSSTPSVP</sequence>
<name>A0ACB8ZXE5_ARCLA</name>
<reference evidence="1 2" key="2">
    <citation type="journal article" date="2022" name="Mol. Ecol. Resour.">
        <title>The genomes of chicory, endive, great burdock and yacon provide insights into Asteraceae paleo-polyploidization history and plant inulin production.</title>
        <authorList>
            <person name="Fan W."/>
            <person name="Wang S."/>
            <person name="Wang H."/>
            <person name="Wang A."/>
            <person name="Jiang F."/>
            <person name="Liu H."/>
            <person name="Zhao H."/>
            <person name="Xu D."/>
            <person name="Zhang Y."/>
        </authorList>
    </citation>
    <scope>NUCLEOTIDE SEQUENCE [LARGE SCALE GENOMIC DNA]</scope>
    <source>
        <strain evidence="2">cv. Niubang</strain>
    </source>
</reference>
<accession>A0ACB8ZXE5</accession>
<evidence type="ECO:0000313" key="2">
    <source>
        <dbReference type="Proteomes" id="UP001055879"/>
    </source>
</evidence>
<evidence type="ECO:0000313" key="1">
    <source>
        <dbReference type="EMBL" id="KAI3702527.1"/>
    </source>
</evidence>
<dbReference type="Proteomes" id="UP001055879">
    <property type="component" value="Linkage Group LG09"/>
</dbReference>
<protein>
    <submittedName>
        <fullName evidence="1">Uncharacterized protein</fullName>
    </submittedName>
</protein>
<comment type="caution">
    <text evidence="1">The sequence shown here is derived from an EMBL/GenBank/DDBJ whole genome shotgun (WGS) entry which is preliminary data.</text>
</comment>
<dbReference type="EMBL" id="CM042055">
    <property type="protein sequence ID" value="KAI3702527.1"/>
    <property type="molecule type" value="Genomic_DNA"/>
</dbReference>